<organism evidence="1 2">
    <name type="scientific">Nonomuraea jabiensis</name>
    <dbReference type="NCBI Taxonomy" id="882448"/>
    <lineage>
        <taxon>Bacteria</taxon>
        <taxon>Bacillati</taxon>
        <taxon>Actinomycetota</taxon>
        <taxon>Actinomycetes</taxon>
        <taxon>Streptosporangiales</taxon>
        <taxon>Streptosporangiaceae</taxon>
        <taxon>Nonomuraea</taxon>
    </lineage>
</organism>
<proteinExistence type="predicted"/>
<dbReference type="AlphaFoldDB" id="A0A7W9LHH0"/>
<name>A0A7W9LHH0_9ACTN</name>
<gene>
    <name evidence="1" type="ORF">HD596_010654</name>
</gene>
<dbReference type="EMBL" id="JACHMB010000001">
    <property type="protein sequence ID" value="MBB5783898.1"/>
    <property type="molecule type" value="Genomic_DNA"/>
</dbReference>
<accession>A0A7W9LHH0</accession>
<dbReference type="RefSeq" id="WP_185076931.1">
    <property type="nucleotide sequence ID" value="NZ_JACHMB010000001.1"/>
</dbReference>
<evidence type="ECO:0000313" key="1">
    <source>
        <dbReference type="EMBL" id="MBB5783898.1"/>
    </source>
</evidence>
<comment type="caution">
    <text evidence="1">The sequence shown here is derived from an EMBL/GenBank/DDBJ whole genome shotgun (WGS) entry which is preliminary data.</text>
</comment>
<protein>
    <submittedName>
        <fullName evidence="1">Uncharacterized protein</fullName>
    </submittedName>
</protein>
<reference evidence="1 2" key="1">
    <citation type="submission" date="2020-08" db="EMBL/GenBank/DDBJ databases">
        <title>Sequencing the genomes of 1000 actinobacteria strains.</title>
        <authorList>
            <person name="Klenk H.-P."/>
        </authorList>
    </citation>
    <scope>NUCLEOTIDE SEQUENCE [LARGE SCALE GENOMIC DNA]</scope>
    <source>
        <strain evidence="1 2">DSM 45507</strain>
    </source>
</reference>
<dbReference type="Proteomes" id="UP000579153">
    <property type="component" value="Unassembled WGS sequence"/>
</dbReference>
<keyword evidence="2" id="KW-1185">Reference proteome</keyword>
<sequence>MGPIWLEGDGEGFPEVGWTDFPVVILGWWLSALTTGKPGESTAELAFMDGPWEAGLRLRGGECHASLRRSRPAVAEWEGAISLEVLRGSVLAAGSAVVRECDTRGWTSSDISVLRSYLTG</sequence>
<evidence type="ECO:0000313" key="2">
    <source>
        <dbReference type="Proteomes" id="UP000579153"/>
    </source>
</evidence>